<reference evidence="2" key="1">
    <citation type="journal article" date="2020" name="Stud. Mycol.">
        <title>101 Dothideomycetes genomes: a test case for predicting lifestyles and emergence of pathogens.</title>
        <authorList>
            <person name="Haridas S."/>
            <person name="Albert R."/>
            <person name="Binder M."/>
            <person name="Bloem J."/>
            <person name="Labutti K."/>
            <person name="Salamov A."/>
            <person name="Andreopoulos B."/>
            <person name="Baker S."/>
            <person name="Barry K."/>
            <person name="Bills G."/>
            <person name="Bluhm B."/>
            <person name="Cannon C."/>
            <person name="Castanera R."/>
            <person name="Culley D."/>
            <person name="Daum C."/>
            <person name="Ezra D."/>
            <person name="Gonzalez J."/>
            <person name="Henrissat B."/>
            <person name="Kuo A."/>
            <person name="Liang C."/>
            <person name="Lipzen A."/>
            <person name="Lutzoni F."/>
            <person name="Magnuson J."/>
            <person name="Mondo S."/>
            <person name="Nolan M."/>
            <person name="Ohm R."/>
            <person name="Pangilinan J."/>
            <person name="Park H.-J."/>
            <person name="Ramirez L."/>
            <person name="Alfaro M."/>
            <person name="Sun H."/>
            <person name="Tritt A."/>
            <person name="Yoshinaga Y."/>
            <person name="Zwiers L.-H."/>
            <person name="Turgeon B."/>
            <person name="Goodwin S."/>
            <person name="Spatafora J."/>
            <person name="Crous P."/>
            <person name="Grigoriev I."/>
        </authorList>
    </citation>
    <scope>NUCLEOTIDE SEQUENCE</scope>
    <source>
        <strain evidence="2">CBS 113389</strain>
    </source>
</reference>
<dbReference type="GeneID" id="54478363"/>
<accession>A0A6A6PRT8</accession>
<feature type="compositionally biased region" description="Acidic residues" evidence="1">
    <location>
        <begin position="296"/>
        <end position="305"/>
    </location>
</feature>
<sequence length="305" mass="33479">MAKLTARENDLLTMAWQCFKTAPEIDYPKLQQMGNYSTTASATTCYLATRKKVCSSPPGKLTDGDRKMLLMAWRCFRSKQPQVDYIKLQQMAGYKNVASATTCFLAARKKALASGDAGEGSDQGSGEKKRKRAAPSSADEDSGTPNTKRCKKAQAAIKAEGEDEGLLAPTDSVVKEQLSAHVRRQDSADANQPSTVKQEDKDNEGVHQLLASAQQFLDDHEKKSASPPSPNHTLTPTTNPHKLDQHPNNEHASQAAAETAARIKEQRREFAEIVNFARREHEGDGDDEGIFKTLEPEGDSDDEEM</sequence>
<gene>
    <name evidence="2" type="ORF">BDY17DRAFT_325443</name>
</gene>
<evidence type="ECO:0000313" key="3">
    <source>
        <dbReference type="Proteomes" id="UP000799767"/>
    </source>
</evidence>
<organism evidence="2 3">
    <name type="scientific">Neohortaea acidophila</name>
    <dbReference type="NCBI Taxonomy" id="245834"/>
    <lineage>
        <taxon>Eukaryota</taxon>
        <taxon>Fungi</taxon>
        <taxon>Dikarya</taxon>
        <taxon>Ascomycota</taxon>
        <taxon>Pezizomycotina</taxon>
        <taxon>Dothideomycetes</taxon>
        <taxon>Dothideomycetidae</taxon>
        <taxon>Mycosphaerellales</taxon>
        <taxon>Teratosphaeriaceae</taxon>
        <taxon>Neohortaea</taxon>
    </lineage>
</organism>
<keyword evidence="3" id="KW-1185">Reference proteome</keyword>
<dbReference type="EMBL" id="MU001637">
    <property type="protein sequence ID" value="KAF2481937.1"/>
    <property type="molecule type" value="Genomic_DNA"/>
</dbReference>
<dbReference type="AlphaFoldDB" id="A0A6A6PRT8"/>
<dbReference type="OrthoDB" id="5403747at2759"/>
<name>A0A6A6PRT8_9PEZI</name>
<feature type="compositionally biased region" description="Low complexity" evidence="1">
    <location>
        <begin position="231"/>
        <end position="240"/>
    </location>
</feature>
<protein>
    <submittedName>
        <fullName evidence="2">Uncharacterized protein</fullName>
    </submittedName>
</protein>
<feature type="region of interest" description="Disordered" evidence="1">
    <location>
        <begin position="114"/>
        <end position="262"/>
    </location>
</feature>
<evidence type="ECO:0000256" key="1">
    <source>
        <dbReference type="SAM" id="MobiDB-lite"/>
    </source>
</evidence>
<evidence type="ECO:0000313" key="2">
    <source>
        <dbReference type="EMBL" id="KAF2481937.1"/>
    </source>
</evidence>
<dbReference type="Proteomes" id="UP000799767">
    <property type="component" value="Unassembled WGS sequence"/>
</dbReference>
<dbReference type="RefSeq" id="XP_033588507.1">
    <property type="nucleotide sequence ID" value="XM_033737361.1"/>
</dbReference>
<feature type="region of interest" description="Disordered" evidence="1">
    <location>
        <begin position="276"/>
        <end position="305"/>
    </location>
</feature>
<proteinExistence type="predicted"/>